<evidence type="ECO:0000313" key="2">
    <source>
        <dbReference type="Proteomes" id="UP000236286"/>
    </source>
</evidence>
<comment type="caution">
    <text evidence="1">The sequence shown here is derived from an EMBL/GenBank/DDBJ whole genome shotgun (WGS) entry which is preliminary data.</text>
</comment>
<dbReference type="OrthoDB" id="7632283at2"/>
<dbReference type="Proteomes" id="UP000236286">
    <property type="component" value="Unassembled WGS sequence"/>
</dbReference>
<reference evidence="1 2" key="1">
    <citation type="submission" date="2017-10" db="EMBL/GenBank/DDBJ databases">
        <title>Genome announcement of Methylocella silvestris TVC from permafrost.</title>
        <authorList>
            <person name="Wang J."/>
            <person name="Geng K."/>
            <person name="Ul-Haque F."/>
            <person name="Crombie A.T."/>
            <person name="Street L.E."/>
            <person name="Wookey P.A."/>
            <person name="Murrell J.C."/>
            <person name="Pratscher J."/>
        </authorList>
    </citation>
    <scope>NUCLEOTIDE SEQUENCE [LARGE SCALE GENOMIC DNA]</scope>
    <source>
        <strain evidence="1 2">TVC</strain>
    </source>
</reference>
<dbReference type="RefSeq" id="WP_102842539.1">
    <property type="nucleotide sequence ID" value="NZ_PDZR01000002.1"/>
</dbReference>
<protein>
    <recommendedName>
        <fullName evidence="3">DUF3126 domain-containing protein</fullName>
    </recommendedName>
</protein>
<evidence type="ECO:0000313" key="1">
    <source>
        <dbReference type="EMBL" id="PNG27342.1"/>
    </source>
</evidence>
<sequence length="131" mass="14673">MDKTELHKLQGFLREAFGNDGIKVASGKRNPDDADVLFGQKQIGVITVDDEDGDRSFAFAMPIPVERPVLQDYLRRLFETDKLKIVPRAKKTDSVELNRGDDFLGVISADDPKGQSFTLQMAILDLDLEAY</sequence>
<organism evidence="1 2">
    <name type="scientific">Methylocella silvestris</name>
    <dbReference type="NCBI Taxonomy" id="199596"/>
    <lineage>
        <taxon>Bacteria</taxon>
        <taxon>Pseudomonadati</taxon>
        <taxon>Pseudomonadota</taxon>
        <taxon>Alphaproteobacteria</taxon>
        <taxon>Hyphomicrobiales</taxon>
        <taxon>Beijerinckiaceae</taxon>
        <taxon>Methylocella</taxon>
    </lineage>
</organism>
<evidence type="ECO:0008006" key="3">
    <source>
        <dbReference type="Google" id="ProtNLM"/>
    </source>
</evidence>
<name>A0A2J7TKN9_METSI</name>
<dbReference type="InterPro" id="IPR021473">
    <property type="entry name" value="DUF3126"/>
</dbReference>
<accession>A0A2J7TKN9</accession>
<dbReference type="Pfam" id="PF11324">
    <property type="entry name" value="DUF3126"/>
    <property type="match status" value="2"/>
</dbReference>
<dbReference type="AlphaFoldDB" id="A0A2J7TKN9"/>
<dbReference type="EMBL" id="PDZR01000002">
    <property type="protein sequence ID" value="PNG27342.1"/>
    <property type="molecule type" value="Genomic_DNA"/>
</dbReference>
<proteinExistence type="predicted"/>
<gene>
    <name evidence="1" type="ORF">CR492_04545</name>
</gene>